<feature type="active site" description="Proton donor" evidence="4">
    <location>
        <position position="185"/>
    </location>
</feature>
<evidence type="ECO:0000256" key="1">
    <source>
        <dbReference type="ARBA" id="ARBA00009865"/>
    </source>
</evidence>
<dbReference type="Gene3D" id="2.115.10.20">
    <property type="entry name" value="Glycosyl hydrolase domain, family 43"/>
    <property type="match status" value="1"/>
</dbReference>
<dbReference type="InterPro" id="IPR013320">
    <property type="entry name" value="ConA-like_dom_sf"/>
</dbReference>
<protein>
    <submittedName>
        <fullName evidence="8">Alpha-N-arabinofuranosidase</fullName>
    </submittedName>
</protein>
<evidence type="ECO:0000313" key="9">
    <source>
        <dbReference type="Proteomes" id="UP000182321"/>
    </source>
</evidence>
<evidence type="ECO:0000313" key="8">
    <source>
        <dbReference type="EMBL" id="SEK55059.1"/>
    </source>
</evidence>
<dbReference type="SUPFAM" id="SSF75005">
    <property type="entry name" value="Arabinanase/levansucrase/invertase"/>
    <property type="match status" value="1"/>
</dbReference>
<dbReference type="RefSeq" id="WP_074790218.1">
    <property type="nucleotide sequence ID" value="NZ_FNZX01000006.1"/>
</dbReference>
<dbReference type="GO" id="GO:0005975">
    <property type="term" value="P:carbohydrate metabolic process"/>
    <property type="evidence" value="ECO:0007669"/>
    <property type="project" value="InterPro"/>
</dbReference>
<feature type="active site" description="Proton acceptor" evidence="4">
    <location>
        <position position="15"/>
    </location>
</feature>
<feature type="domain" description="Beta-xylosidase C-terminal Concanavalin A-like" evidence="7">
    <location>
        <begin position="324"/>
        <end position="513"/>
    </location>
</feature>
<dbReference type="GO" id="GO:0004553">
    <property type="term" value="F:hydrolase activity, hydrolyzing O-glycosyl compounds"/>
    <property type="evidence" value="ECO:0007669"/>
    <property type="project" value="InterPro"/>
</dbReference>
<dbReference type="AlphaFoldDB" id="A0A1H7HXS8"/>
<dbReference type="CDD" id="cd18617">
    <property type="entry name" value="GH43_XynB-like"/>
    <property type="match status" value="1"/>
</dbReference>
<dbReference type="SUPFAM" id="SSF49899">
    <property type="entry name" value="Concanavalin A-like lectins/glucanases"/>
    <property type="match status" value="1"/>
</dbReference>
<dbReference type="PANTHER" id="PTHR42812:SF12">
    <property type="entry name" value="BETA-XYLOSIDASE-RELATED"/>
    <property type="match status" value="1"/>
</dbReference>
<dbReference type="EMBL" id="FNZX01000006">
    <property type="protein sequence ID" value="SEK55059.1"/>
    <property type="molecule type" value="Genomic_DNA"/>
</dbReference>
<sequence>MTIANNPILKGFYPDPSICRVGDDFYIVCSSFVYFPGVPIFHSKDLAHWEQIGHVLDRESQLPLHGEISRGIFAPTIREHKGTFYMITTNVDAGGNFLVTAKDPAGPWSDPYYLGDKECPGIDPSLFFDDDDRCYYVGTRPNPEGVRYNGDWEIWVQELDLDSMKLVGPSMAIWKGAVKDVIWPEGPHLYKKDGYYYLIHAEGGTGPEHAISVARSKELFKWFEGCPRNPIFTHRNLGKNYPVIYAGHGDLVDDKDGNYYIVMLASRQCKNHCSMGRETFLAKVTWEDGWPVINPGVGKLTDQVELPFEEYRFNQENSYTDIIHFDSKELDDRLVGIERRSEDFYSLTEKTGFLTLFTGPARIEDICNPSYLGIRQKDYSFAVSCGVDFTPKNEKECGGLVLFQNHENHLVMEIVKGESGKQFRVRTVISGKEEIIKSIPVSDGLVEIGIKAKEQKCQIYIVDENGQLPVKEDVDLIPYTTEEAGGFVGCTVGMYTSSNGADSDNRCSFKWISHTKN</sequence>
<dbReference type="InterPro" id="IPR023296">
    <property type="entry name" value="Glyco_hydro_beta-prop_sf"/>
</dbReference>
<keyword evidence="9" id="KW-1185">Reference proteome</keyword>
<dbReference type="Gene3D" id="2.60.120.200">
    <property type="match status" value="1"/>
</dbReference>
<dbReference type="InterPro" id="IPR006710">
    <property type="entry name" value="Glyco_hydro_43"/>
</dbReference>
<keyword evidence="2 6" id="KW-0378">Hydrolase</keyword>
<dbReference type="PANTHER" id="PTHR42812">
    <property type="entry name" value="BETA-XYLOSIDASE"/>
    <property type="match status" value="1"/>
</dbReference>
<name>A0A1H7HXS8_9FIRM</name>
<keyword evidence="3 6" id="KW-0326">Glycosidase</keyword>
<feature type="site" description="Important for catalytic activity, responsible for pKa modulation of the active site Glu and correct orientation of both the proton donor and substrate" evidence="5">
    <location>
        <position position="123"/>
    </location>
</feature>
<evidence type="ECO:0000256" key="3">
    <source>
        <dbReference type="ARBA" id="ARBA00023295"/>
    </source>
</evidence>
<gene>
    <name evidence="8" type="ORF">SAMN02910377_01186</name>
</gene>
<evidence type="ECO:0000259" key="7">
    <source>
        <dbReference type="Pfam" id="PF17851"/>
    </source>
</evidence>
<accession>A0A1H7HXS8</accession>
<reference evidence="9" key="1">
    <citation type="submission" date="2016-10" db="EMBL/GenBank/DDBJ databases">
        <authorList>
            <person name="Varghese N."/>
        </authorList>
    </citation>
    <scope>NUCLEOTIDE SEQUENCE [LARGE SCALE GENOMIC DNA]</scope>
    <source>
        <strain evidence="9">ACV-9</strain>
    </source>
</reference>
<dbReference type="InterPro" id="IPR051795">
    <property type="entry name" value="Glycosyl_Hydrlase_43"/>
</dbReference>
<organism evidence="8 9">
    <name type="scientific">Pseudobutyrivibrio ruminis</name>
    <dbReference type="NCBI Taxonomy" id="46206"/>
    <lineage>
        <taxon>Bacteria</taxon>
        <taxon>Bacillati</taxon>
        <taxon>Bacillota</taxon>
        <taxon>Clostridia</taxon>
        <taxon>Lachnospirales</taxon>
        <taxon>Lachnospiraceae</taxon>
        <taxon>Pseudobutyrivibrio</taxon>
    </lineage>
</organism>
<proteinExistence type="inferred from homology"/>
<comment type="similarity">
    <text evidence="1 6">Belongs to the glycosyl hydrolase 43 family.</text>
</comment>
<evidence type="ECO:0000256" key="6">
    <source>
        <dbReference type="RuleBase" id="RU361187"/>
    </source>
</evidence>
<dbReference type="Proteomes" id="UP000182321">
    <property type="component" value="Unassembled WGS sequence"/>
</dbReference>
<evidence type="ECO:0000256" key="5">
    <source>
        <dbReference type="PIRSR" id="PIRSR606710-2"/>
    </source>
</evidence>
<evidence type="ECO:0000256" key="2">
    <source>
        <dbReference type="ARBA" id="ARBA00022801"/>
    </source>
</evidence>
<dbReference type="Pfam" id="PF04616">
    <property type="entry name" value="Glyco_hydro_43"/>
    <property type="match status" value="1"/>
</dbReference>
<dbReference type="Pfam" id="PF17851">
    <property type="entry name" value="GH43_C2"/>
    <property type="match status" value="1"/>
</dbReference>
<dbReference type="InterPro" id="IPR041542">
    <property type="entry name" value="GH43_C2"/>
</dbReference>
<evidence type="ECO:0000256" key="4">
    <source>
        <dbReference type="PIRSR" id="PIRSR606710-1"/>
    </source>
</evidence>